<dbReference type="Pfam" id="PF08532">
    <property type="entry name" value="Glyco_hydro_42M"/>
    <property type="match status" value="1"/>
</dbReference>
<dbReference type="AlphaFoldDB" id="A0A7M1SU56"/>
<evidence type="ECO:0000259" key="12">
    <source>
        <dbReference type="Pfam" id="PF08533"/>
    </source>
</evidence>
<dbReference type="InterPro" id="IPR013780">
    <property type="entry name" value="Glyco_hydro_b"/>
</dbReference>
<proteinExistence type="inferred from homology"/>
<dbReference type="EMBL" id="CP063169">
    <property type="protein sequence ID" value="QOR71119.1"/>
    <property type="molecule type" value="Genomic_DNA"/>
</dbReference>
<dbReference type="InterPro" id="IPR003476">
    <property type="entry name" value="Glyco_hydro_42"/>
</dbReference>
<evidence type="ECO:0000256" key="3">
    <source>
        <dbReference type="ARBA" id="ARBA00012756"/>
    </source>
</evidence>
<dbReference type="InterPro" id="IPR013529">
    <property type="entry name" value="Glyco_hydro_42_N"/>
</dbReference>
<feature type="binding site" evidence="8">
    <location>
        <position position="182"/>
    </location>
    <ligand>
        <name>substrate</name>
    </ligand>
</feature>
<dbReference type="CDD" id="cd03143">
    <property type="entry name" value="A4_beta-galactosidase_middle_domain"/>
    <property type="match status" value="1"/>
</dbReference>
<dbReference type="PIRSF" id="PIRSF001084">
    <property type="entry name" value="B-galactosidase"/>
    <property type="match status" value="1"/>
</dbReference>
<keyword evidence="4 6" id="KW-0378">Hydrolase</keyword>
<dbReference type="InterPro" id="IPR013739">
    <property type="entry name" value="Beta_galactosidase_C"/>
</dbReference>
<evidence type="ECO:0000313" key="14">
    <source>
        <dbReference type="Proteomes" id="UP000593758"/>
    </source>
</evidence>
<evidence type="ECO:0000256" key="8">
    <source>
        <dbReference type="PIRSR" id="PIRSR001084-2"/>
    </source>
</evidence>
<evidence type="ECO:0000256" key="1">
    <source>
        <dbReference type="ARBA" id="ARBA00001412"/>
    </source>
</evidence>
<dbReference type="EC" id="3.2.1.23" evidence="3 6"/>
<organism evidence="13 14">
    <name type="scientific">Ruania alkalisoli</name>
    <dbReference type="NCBI Taxonomy" id="2779775"/>
    <lineage>
        <taxon>Bacteria</taxon>
        <taxon>Bacillati</taxon>
        <taxon>Actinomycetota</taxon>
        <taxon>Actinomycetes</taxon>
        <taxon>Micrococcales</taxon>
        <taxon>Ruaniaceae</taxon>
        <taxon>Ruania</taxon>
    </lineage>
</organism>
<evidence type="ECO:0000259" key="10">
    <source>
        <dbReference type="Pfam" id="PF02449"/>
    </source>
</evidence>
<sequence>MADDVTAPETQPESQPAPEPEPKPATPPAPTTPDWPIGLRALGFGGDYNPEQWPMEVRLEDIELMREAGVNIVSLAIFSWATIEPREGRYDWTWLDNIMDRLQAAGVKVALATATASPPPWLTANHPEILPRTAEGVVLHQGGRQSYAPSSPVYRDYAVKMATAIAERYAEHPALALWHIDNEIGCHVPHDFSESAERAFRTWLRRRYRTIDRLNEAWGTAFWSQRYSAFKDVLPPLAAPTYANPTQQLDFARFSSDTLLEYYKKLRDAVRPITPLVPSTTNFMVNLSTKWMDYYRWAREVDVVATDHYTIADDPEREIDLALAADMTRGVAAGKPWILMEHSTGAVNWQPRNRAKGPGEMIRNSLAHVARGADSVMFFQFRQSKAGAEKFHSALVPHAGRESTGWRESVRLGEALGTLGDVVGTRVPARVALLFDYHAWWAIELDSHPSVDVTYGDRIRALYREFWYRNVTVDVVHPGADLDGHDVVLVPSLYLVTDEHAAAIAAAAERGASVVITYFSGIVDERDHVRLGGYPGAFRELLGASSDEFFPLLEGERLTLDDGTTADVWAERVEVTTAEVLRRFTDGPLPGGPAVTRNVVGEGAAWYVATRQDEAGTAALVEQVLAEAGVEPVAAVPRGVEVVRRTGGNSSFLFVLNHTDSVVTVPASGTELTTDTKVDGELHVPAHGSAVVAER</sequence>
<dbReference type="GO" id="GO:0009341">
    <property type="term" value="C:beta-galactosidase complex"/>
    <property type="evidence" value="ECO:0007669"/>
    <property type="project" value="InterPro"/>
</dbReference>
<evidence type="ECO:0000313" key="13">
    <source>
        <dbReference type="EMBL" id="QOR71119.1"/>
    </source>
</evidence>
<accession>A0A7M1SU56</accession>
<feature type="binding site" evidence="8">
    <location>
        <position position="349"/>
    </location>
    <ligand>
        <name>substrate</name>
    </ligand>
</feature>
<dbReference type="InterPro" id="IPR017853">
    <property type="entry name" value="GH"/>
</dbReference>
<feature type="region of interest" description="Disordered" evidence="9">
    <location>
        <begin position="1"/>
        <end position="39"/>
    </location>
</feature>
<evidence type="ECO:0000256" key="5">
    <source>
        <dbReference type="ARBA" id="ARBA00023295"/>
    </source>
</evidence>
<evidence type="ECO:0000256" key="9">
    <source>
        <dbReference type="SAM" id="MobiDB-lite"/>
    </source>
</evidence>
<feature type="active site" description="Nucleophile" evidence="7">
    <location>
        <position position="341"/>
    </location>
</feature>
<dbReference type="RefSeq" id="WP_193497787.1">
    <property type="nucleotide sequence ID" value="NZ_CP063169.1"/>
</dbReference>
<comment type="similarity">
    <text evidence="2 6">Belongs to the glycosyl hydrolase 42 family.</text>
</comment>
<feature type="binding site" evidence="8">
    <location>
        <position position="144"/>
    </location>
    <ligand>
        <name>substrate</name>
    </ligand>
</feature>
<protein>
    <recommendedName>
        <fullName evidence="3 6">Beta-galactosidase</fullName>
        <shortName evidence="6">Beta-gal</shortName>
        <ecNumber evidence="3 6">3.2.1.23</ecNumber>
    </recommendedName>
</protein>
<feature type="active site" description="Proton donor" evidence="7">
    <location>
        <position position="183"/>
    </location>
</feature>
<dbReference type="KEGG" id="halt:IM660_02060"/>
<dbReference type="InterPro" id="IPR029062">
    <property type="entry name" value="Class_I_gatase-like"/>
</dbReference>
<keyword evidence="5 6" id="KW-0326">Glycosidase</keyword>
<comment type="catalytic activity">
    <reaction evidence="1 6">
        <text>Hydrolysis of terminal non-reducing beta-D-galactose residues in beta-D-galactosides.</text>
        <dbReference type="EC" id="3.2.1.23"/>
    </reaction>
</comment>
<feature type="domain" description="Glycoside hydrolase family 42 N-terminal" evidence="10">
    <location>
        <begin position="47"/>
        <end position="417"/>
    </location>
</feature>
<dbReference type="InterPro" id="IPR013738">
    <property type="entry name" value="Beta_galactosidase_Trimer"/>
</dbReference>
<evidence type="ECO:0000256" key="4">
    <source>
        <dbReference type="ARBA" id="ARBA00022801"/>
    </source>
</evidence>
<feature type="domain" description="Beta-galactosidase trimerisation" evidence="11">
    <location>
        <begin position="429"/>
        <end position="630"/>
    </location>
</feature>
<reference evidence="13 14" key="1">
    <citation type="submission" date="2020-10" db="EMBL/GenBank/DDBJ databases">
        <title>Haloactinobacterium sp. RN3S43, a bacterium isolated from saline soil.</title>
        <authorList>
            <person name="Sun J.-Q."/>
        </authorList>
    </citation>
    <scope>NUCLEOTIDE SEQUENCE [LARGE SCALE GENOMIC DNA]</scope>
    <source>
        <strain evidence="13 14">RN3S43</strain>
    </source>
</reference>
<dbReference type="PANTHER" id="PTHR36447:SF1">
    <property type="entry name" value="BETA-GALACTOSIDASE GANA"/>
    <property type="match status" value="1"/>
</dbReference>
<dbReference type="PANTHER" id="PTHR36447">
    <property type="entry name" value="BETA-GALACTOSIDASE GANA"/>
    <property type="match status" value="1"/>
</dbReference>
<dbReference type="GO" id="GO:0004565">
    <property type="term" value="F:beta-galactosidase activity"/>
    <property type="evidence" value="ECO:0007669"/>
    <property type="project" value="UniProtKB-EC"/>
</dbReference>
<evidence type="ECO:0000256" key="6">
    <source>
        <dbReference type="PIRNR" id="PIRNR001084"/>
    </source>
</evidence>
<dbReference type="Proteomes" id="UP000593758">
    <property type="component" value="Chromosome"/>
</dbReference>
<keyword evidence="14" id="KW-1185">Reference proteome</keyword>
<feature type="compositionally biased region" description="Pro residues" evidence="9">
    <location>
        <begin position="15"/>
        <end position="33"/>
    </location>
</feature>
<dbReference type="SUPFAM" id="SSF51445">
    <property type="entry name" value="(Trans)glycosidases"/>
    <property type="match status" value="1"/>
</dbReference>
<dbReference type="Pfam" id="PF08533">
    <property type="entry name" value="Glyco_hydro_42C"/>
    <property type="match status" value="1"/>
</dbReference>
<dbReference type="Gene3D" id="2.60.40.1180">
    <property type="entry name" value="Golgi alpha-mannosidase II"/>
    <property type="match status" value="1"/>
</dbReference>
<name>A0A7M1SU56_9MICO</name>
<evidence type="ECO:0000256" key="2">
    <source>
        <dbReference type="ARBA" id="ARBA00005940"/>
    </source>
</evidence>
<evidence type="ECO:0000259" key="11">
    <source>
        <dbReference type="Pfam" id="PF08532"/>
    </source>
</evidence>
<dbReference type="Gene3D" id="3.40.50.880">
    <property type="match status" value="1"/>
</dbReference>
<dbReference type="GO" id="GO:0006012">
    <property type="term" value="P:galactose metabolic process"/>
    <property type="evidence" value="ECO:0007669"/>
    <property type="project" value="InterPro"/>
</dbReference>
<gene>
    <name evidence="13" type="ORF">IM660_02060</name>
</gene>
<dbReference type="SUPFAM" id="SSF52317">
    <property type="entry name" value="Class I glutamine amidotransferase-like"/>
    <property type="match status" value="1"/>
</dbReference>
<evidence type="ECO:0000256" key="7">
    <source>
        <dbReference type="PIRSR" id="PIRSR001084-1"/>
    </source>
</evidence>
<dbReference type="Pfam" id="PF02449">
    <property type="entry name" value="Glyco_hydro_42"/>
    <property type="match status" value="1"/>
</dbReference>
<dbReference type="Gene3D" id="3.20.20.80">
    <property type="entry name" value="Glycosidases"/>
    <property type="match status" value="1"/>
</dbReference>
<feature type="domain" description="Beta-galactosidase C-terminal" evidence="12">
    <location>
        <begin position="639"/>
        <end position="692"/>
    </location>
</feature>